<evidence type="ECO:0000256" key="7">
    <source>
        <dbReference type="ARBA" id="ARBA00023033"/>
    </source>
</evidence>
<dbReference type="InterPro" id="IPR002397">
    <property type="entry name" value="Cyt_P450_B"/>
</dbReference>
<accession>A0ABV5IRU2</accession>
<evidence type="ECO:0000256" key="6">
    <source>
        <dbReference type="ARBA" id="ARBA00023004"/>
    </source>
</evidence>
<dbReference type="Gene3D" id="1.10.630.10">
    <property type="entry name" value="Cytochrome P450"/>
    <property type="match status" value="1"/>
</dbReference>
<dbReference type="Pfam" id="PF00067">
    <property type="entry name" value="p450"/>
    <property type="match status" value="1"/>
</dbReference>
<dbReference type="InterPro" id="IPR001128">
    <property type="entry name" value="Cyt_P450"/>
</dbReference>
<dbReference type="PANTHER" id="PTHR46696:SF5">
    <property type="entry name" value="CYTOCHROME P450 BJ-1"/>
    <property type="match status" value="1"/>
</dbReference>
<protein>
    <submittedName>
        <fullName evidence="10">Cytochrome P450</fullName>
    </submittedName>
</protein>
<evidence type="ECO:0000256" key="3">
    <source>
        <dbReference type="ARBA" id="ARBA00022617"/>
    </source>
</evidence>
<evidence type="ECO:0000313" key="10">
    <source>
        <dbReference type="EMBL" id="MFB9207237.1"/>
    </source>
</evidence>
<comment type="cofactor">
    <cofactor evidence="1">
        <name>heme</name>
        <dbReference type="ChEBI" id="CHEBI:30413"/>
    </cofactor>
</comment>
<keyword evidence="11" id="KW-1185">Reference proteome</keyword>
<proteinExistence type="inferred from homology"/>
<dbReference type="PRINTS" id="PR00359">
    <property type="entry name" value="BP450"/>
</dbReference>
<keyword evidence="4 8" id="KW-0479">Metal-binding</keyword>
<keyword evidence="5 8" id="KW-0560">Oxidoreductase</keyword>
<dbReference type="Proteomes" id="UP001589647">
    <property type="component" value="Unassembled WGS sequence"/>
</dbReference>
<evidence type="ECO:0000256" key="5">
    <source>
        <dbReference type="ARBA" id="ARBA00023002"/>
    </source>
</evidence>
<evidence type="ECO:0000256" key="1">
    <source>
        <dbReference type="ARBA" id="ARBA00001971"/>
    </source>
</evidence>
<dbReference type="InterPro" id="IPR017972">
    <property type="entry name" value="Cyt_P450_CS"/>
</dbReference>
<dbReference type="InterPro" id="IPR036396">
    <property type="entry name" value="Cyt_P450_sf"/>
</dbReference>
<dbReference type="RefSeq" id="WP_189653869.1">
    <property type="nucleotide sequence ID" value="NZ_BMRC01000050.1"/>
</dbReference>
<keyword evidence="6 8" id="KW-0408">Iron</keyword>
<evidence type="ECO:0000313" key="11">
    <source>
        <dbReference type="Proteomes" id="UP001589647"/>
    </source>
</evidence>
<evidence type="ECO:0000256" key="2">
    <source>
        <dbReference type="ARBA" id="ARBA00010617"/>
    </source>
</evidence>
<dbReference type="PANTHER" id="PTHR46696">
    <property type="entry name" value="P450, PUTATIVE (EUROFUNG)-RELATED"/>
    <property type="match status" value="1"/>
</dbReference>
<comment type="similarity">
    <text evidence="2 8">Belongs to the cytochrome P450 family.</text>
</comment>
<evidence type="ECO:0000256" key="4">
    <source>
        <dbReference type="ARBA" id="ARBA00022723"/>
    </source>
</evidence>
<feature type="region of interest" description="Disordered" evidence="9">
    <location>
        <begin position="31"/>
        <end position="55"/>
    </location>
</feature>
<reference evidence="10 11" key="1">
    <citation type="submission" date="2024-09" db="EMBL/GenBank/DDBJ databases">
        <authorList>
            <person name="Sun Q."/>
            <person name="Mori K."/>
        </authorList>
    </citation>
    <scope>NUCLEOTIDE SEQUENCE [LARGE SCALE GENOMIC DNA]</scope>
    <source>
        <strain evidence="10 11">CCM 3426</strain>
    </source>
</reference>
<sequence>MTTQAGDPAWLVTGYAEVRDLLSDRRLGRSHPCPERAARLSGSIRLGGPAGGHASERADHAAMRRLLNPAFSARRTAALRGFVRHTAEEVLDGLAAHGPPADLRVCFSRPLAGRVICELLGVPYADRDDFAAWADEASLLSEPERSWAAWGRLVAYVEELLRGKRRRPARDLLSDLAVAESPFSVAELARLGAAVLFGGYATTALRVDFVTAFLLACPDQRALVQRSPDLVGAAVEEGLRLASANTHGIPRYAHADLRIGGVTIREGDAILLNVPAANRDPGVFPDAGRFVVTRSSPAAHLAFGRGPRHCVGAGLARVELAEAVSAILRRLPGLRLAVPVAELRQVAGTTTEDFEQLPVMWDEHRCPS</sequence>
<keyword evidence="7 8" id="KW-0503">Monooxygenase</keyword>
<comment type="caution">
    <text evidence="10">The sequence shown here is derived from an EMBL/GenBank/DDBJ whole genome shotgun (WGS) entry which is preliminary data.</text>
</comment>
<dbReference type="EMBL" id="JBHMEI010000048">
    <property type="protein sequence ID" value="MFB9207237.1"/>
    <property type="molecule type" value="Genomic_DNA"/>
</dbReference>
<keyword evidence="3 8" id="KW-0349">Heme</keyword>
<name>A0ABV5IRU2_9ACTN</name>
<organism evidence="10 11">
    <name type="scientific">Nonomuraea spiralis</name>
    <dbReference type="NCBI Taxonomy" id="46182"/>
    <lineage>
        <taxon>Bacteria</taxon>
        <taxon>Bacillati</taxon>
        <taxon>Actinomycetota</taxon>
        <taxon>Actinomycetes</taxon>
        <taxon>Streptosporangiales</taxon>
        <taxon>Streptosporangiaceae</taxon>
        <taxon>Nonomuraea</taxon>
    </lineage>
</organism>
<dbReference type="PRINTS" id="PR00385">
    <property type="entry name" value="P450"/>
</dbReference>
<dbReference type="PROSITE" id="PS00086">
    <property type="entry name" value="CYTOCHROME_P450"/>
    <property type="match status" value="1"/>
</dbReference>
<evidence type="ECO:0000256" key="9">
    <source>
        <dbReference type="SAM" id="MobiDB-lite"/>
    </source>
</evidence>
<dbReference type="SUPFAM" id="SSF48264">
    <property type="entry name" value="Cytochrome P450"/>
    <property type="match status" value="1"/>
</dbReference>
<gene>
    <name evidence="10" type="ORF">ACFFV7_39035</name>
</gene>
<evidence type="ECO:0000256" key="8">
    <source>
        <dbReference type="RuleBase" id="RU000461"/>
    </source>
</evidence>